<evidence type="ECO:0000313" key="2">
    <source>
        <dbReference type="Proteomes" id="UP000290288"/>
    </source>
</evidence>
<gene>
    <name evidence="1" type="ORF">EST38_g5149</name>
</gene>
<dbReference type="AlphaFoldDB" id="A0A4Q2DKT0"/>
<dbReference type="OrthoDB" id="2845803at2759"/>
<keyword evidence="2" id="KW-1185">Reference proteome</keyword>
<evidence type="ECO:0000313" key="1">
    <source>
        <dbReference type="EMBL" id="RXW20710.1"/>
    </source>
</evidence>
<comment type="caution">
    <text evidence="1">The sequence shown here is derived from an EMBL/GenBank/DDBJ whole genome shotgun (WGS) entry which is preliminary data.</text>
</comment>
<organism evidence="1 2">
    <name type="scientific">Candolleomyces aberdarensis</name>
    <dbReference type="NCBI Taxonomy" id="2316362"/>
    <lineage>
        <taxon>Eukaryota</taxon>
        <taxon>Fungi</taxon>
        <taxon>Dikarya</taxon>
        <taxon>Basidiomycota</taxon>
        <taxon>Agaricomycotina</taxon>
        <taxon>Agaricomycetes</taxon>
        <taxon>Agaricomycetidae</taxon>
        <taxon>Agaricales</taxon>
        <taxon>Agaricineae</taxon>
        <taxon>Psathyrellaceae</taxon>
        <taxon>Candolleomyces</taxon>
    </lineage>
</organism>
<reference evidence="1 2" key="1">
    <citation type="submission" date="2019-01" db="EMBL/GenBank/DDBJ databases">
        <title>Draft genome sequence of Psathyrella aberdarensis IHI B618.</title>
        <authorList>
            <person name="Buettner E."/>
            <person name="Kellner H."/>
        </authorList>
    </citation>
    <scope>NUCLEOTIDE SEQUENCE [LARGE SCALE GENOMIC DNA]</scope>
    <source>
        <strain evidence="1 2">IHI B618</strain>
    </source>
</reference>
<dbReference type="Proteomes" id="UP000290288">
    <property type="component" value="Unassembled WGS sequence"/>
</dbReference>
<proteinExistence type="predicted"/>
<sequence length="128" mass="14278">MDADAPRRLASLSRWSIERIGSIFEAPSDDDSLKAIEATFAPDVKATMNGTKIKLEHIKDQVLNLRRPSKRGLKVIWKSLVEVPSDPSNREGWVGGSYVIEGVTKPSPEYPDGVEFVRSKVVTVKWEV</sequence>
<accession>A0A4Q2DKT0</accession>
<dbReference type="EMBL" id="SDEE01000137">
    <property type="protein sequence ID" value="RXW20710.1"/>
    <property type="molecule type" value="Genomic_DNA"/>
</dbReference>
<name>A0A4Q2DKT0_9AGAR</name>
<protein>
    <submittedName>
        <fullName evidence="1">Uncharacterized protein</fullName>
    </submittedName>
</protein>